<feature type="transmembrane region" description="Helical" evidence="1">
    <location>
        <begin position="95"/>
        <end position="116"/>
    </location>
</feature>
<accession>A0ABY4BB38</accession>
<dbReference type="EMBL" id="CP094534">
    <property type="protein sequence ID" value="UOE33865.1"/>
    <property type="molecule type" value="Genomic_DNA"/>
</dbReference>
<gene>
    <name evidence="2" type="ORF">MTP16_22470</name>
</gene>
<feature type="transmembrane region" description="Helical" evidence="1">
    <location>
        <begin position="12"/>
        <end position="33"/>
    </location>
</feature>
<dbReference type="RefSeq" id="WP_243514275.1">
    <property type="nucleotide sequence ID" value="NZ_CP094534.1"/>
</dbReference>
<evidence type="ECO:0000313" key="2">
    <source>
        <dbReference type="EMBL" id="UOE33865.1"/>
    </source>
</evidence>
<organism evidence="2 3">
    <name type="scientific">Hymenobacter monticola</name>
    <dbReference type="NCBI Taxonomy" id="1705399"/>
    <lineage>
        <taxon>Bacteria</taxon>
        <taxon>Pseudomonadati</taxon>
        <taxon>Bacteroidota</taxon>
        <taxon>Cytophagia</taxon>
        <taxon>Cytophagales</taxon>
        <taxon>Hymenobacteraceae</taxon>
        <taxon>Hymenobacter</taxon>
    </lineage>
</organism>
<proteinExistence type="predicted"/>
<evidence type="ECO:0000313" key="3">
    <source>
        <dbReference type="Proteomes" id="UP000831390"/>
    </source>
</evidence>
<keyword evidence="1" id="KW-1133">Transmembrane helix</keyword>
<reference evidence="2 3" key="1">
    <citation type="submission" date="2022-03" db="EMBL/GenBank/DDBJ databases">
        <title>Hymenobactersp. isolated from the air.</title>
        <authorList>
            <person name="Won M."/>
            <person name="Kwon S.-W."/>
        </authorList>
    </citation>
    <scope>NUCLEOTIDE SEQUENCE [LARGE SCALE GENOMIC DNA]</scope>
    <source>
        <strain evidence="2 3">KACC 22596</strain>
    </source>
</reference>
<keyword evidence="1" id="KW-0812">Transmembrane</keyword>
<evidence type="ECO:0008006" key="4">
    <source>
        <dbReference type="Google" id="ProtNLM"/>
    </source>
</evidence>
<sequence length="122" mass="13562">MTNSLRRHQVRVLGALLVMVAVYLLKDGLLWWLSKHGLLEVYVPARLSFAQALRANEAVVNGLFLYETGNILLCVWLINSLEQAPGFLAHLVKGLAYLLATIYVVGLTLSFLPAFLPRFPIG</sequence>
<protein>
    <recommendedName>
        <fullName evidence="4">DUF2127 domain-containing protein</fullName>
    </recommendedName>
</protein>
<keyword evidence="1" id="KW-0472">Membrane</keyword>
<dbReference type="Proteomes" id="UP000831390">
    <property type="component" value="Chromosome"/>
</dbReference>
<name>A0ABY4BB38_9BACT</name>
<keyword evidence="3" id="KW-1185">Reference proteome</keyword>
<evidence type="ECO:0000256" key="1">
    <source>
        <dbReference type="SAM" id="Phobius"/>
    </source>
</evidence>